<name>R7QP82_CHOCR</name>
<evidence type="ECO:0000313" key="5">
    <source>
        <dbReference type="EMBL" id="CDF40307.1"/>
    </source>
</evidence>
<proteinExistence type="inferred from homology"/>
<dbReference type="InterPro" id="IPR029004">
    <property type="entry name" value="Ribosomal_eL28/Mak16"/>
</dbReference>
<evidence type="ECO:0000259" key="4">
    <source>
        <dbReference type="Pfam" id="PF01778"/>
    </source>
</evidence>
<dbReference type="PANTHER" id="PTHR10544">
    <property type="entry name" value="60S RIBOSOMAL PROTEIN L28"/>
    <property type="match status" value="1"/>
</dbReference>
<dbReference type="GeneID" id="17318317"/>
<dbReference type="InterPro" id="IPR002672">
    <property type="entry name" value="Ribosomal_eL28"/>
</dbReference>
<dbReference type="Gene3D" id="3.30.390.110">
    <property type="match status" value="1"/>
</dbReference>
<reference evidence="6" key="1">
    <citation type="journal article" date="2013" name="Proc. Natl. Acad. Sci. U.S.A.">
        <title>Genome structure and metabolic features in the red seaweed Chondrus crispus shed light on evolution of the Archaeplastida.</title>
        <authorList>
            <person name="Collen J."/>
            <person name="Porcel B."/>
            <person name="Carre W."/>
            <person name="Ball S.G."/>
            <person name="Chaparro C."/>
            <person name="Tonon T."/>
            <person name="Barbeyron T."/>
            <person name="Michel G."/>
            <person name="Noel B."/>
            <person name="Valentin K."/>
            <person name="Elias M."/>
            <person name="Artiguenave F."/>
            <person name="Arun A."/>
            <person name="Aury J.M."/>
            <person name="Barbosa-Neto J.F."/>
            <person name="Bothwell J.H."/>
            <person name="Bouget F.Y."/>
            <person name="Brillet L."/>
            <person name="Cabello-Hurtado F."/>
            <person name="Capella-Gutierrez S."/>
            <person name="Charrier B."/>
            <person name="Cladiere L."/>
            <person name="Cock J.M."/>
            <person name="Coelho S.M."/>
            <person name="Colleoni C."/>
            <person name="Czjzek M."/>
            <person name="Da Silva C."/>
            <person name="Delage L."/>
            <person name="Denoeud F."/>
            <person name="Deschamps P."/>
            <person name="Dittami S.M."/>
            <person name="Gabaldon T."/>
            <person name="Gachon C.M."/>
            <person name="Groisillier A."/>
            <person name="Herve C."/>
            <person name="Jabbari K."/>
            <person name="Katinka M."/>
            <person name="Kloareg B."/>
            <person name="Kowalczyk N."/>
            <person name="Labadie K."/>
            <person name="Leblanc C."/>
            <person name="Lopez P.J."/>
            <person name="McLachlan D.H."/>
            <person name="Meslet-Cladiere L."/>
            <person name="Moustafa A."/>
            <person name="Nehr Z."/>
            <person name="Nyvall Collen P."/>
            <person name="Panaud O."/>
            <person name="Partensky F."/>
            <person name="Poulain J."/>
            <person name="Rensing S.A."/>
            <person name="Rousvoal S."/>
            <person name="Samson G."/>
            <person name="Symeonidi A."/>
            <person name="Weissenbach J."/>
            <person name="Zambounis A."/>
            <person name="Wincker P."/>
            <person name="Boyen C."/>
        </authorList>
    </citation>
    <scope>NUCLEOTIDE SEQUENCE [LARGE SCALE GENOMIC DNA]</scope>
    <source>
        <strain evidence="6">cv. Stackhouse</strain>
    </source>
</reference>
<comment type="similarity">
    <text evidence="1">Belongs to the eukaryotic ribosomal protein eL28 family.</text>
</comment>
<dbReference type="RefSeq" id="XP_005710601.1">
    <property type="nucleotide sequence ID" value="XM_005710544.1"/>
</dbReference>
<keyword evidence="3" id="KW-0687">Ribonucleoprotein</keyword>
<organism evidence="5 6">
    <name type="scientific">Chondrus crispus</name>
    <name type="common">Carrageen Irish moss</name>
    <name type="synonym">Polymorpha crispa</name>
    <dbReference type="NCBI Taxonomy" id="2769"/>
    <lineage>
        <taxon>Eukaryota</taxon>
        <taxon>Rhodophyta</taxon>
        <taxon>Florideophyceae</taxon>
        <taxon>Rhodymeniophycidae</taxon>
        <taxon>Gigartinales</taxon>
        <taxon>Gigartinaceae</taxon>
        <taxon>Chondrus</taxon>
    </lineage>
</organism>
<evidence type="ECO:0000313" key="6">
    <source>
        <dbReference type="Proteomes" id="UP000012073"/>
    </source>
</evidence>
<keyword evidence="6" id="KW-1185">Reference proteome</keyword>
<dbReference type="GO" id="GO:0006412">
    <property type="term" value="P:translation"/>
    <property type="evidence" value="ECO:0007669"/>
    <property type="project" value="InterPro"/>
</dbReference>
<feature type="domain" description="Ribosomal eL28/Mak16" evidence="4">
    <location>
        <begin position="5"/>
        <end position="118"/>
    </location>
</feature>
<keyword evidence="2" id="KW-0689">Ribosomal protein</keyword>
<dbReference type="SMR" id="R7QP82"/>
<sequence length="132" mass="14558">MSEALIWEVMKSYSSKGMRRTHPVGVFTREKGSLCHKRTLRDSGLARIRAVDVSINDDGIPVLAIKNANPEESRLPDKMWREVTLSGGVRKALSTTDSLLSDYKPALKKPAMRKVSAAYMALARKNKAVASA</sequence>
<dbReference type="Gramene" id="CDF40307">
    <property type="protein sequence ID" value="CDF40307"/>
    <property type="gene ID" value="CHC_T00010313001"/>
</dbReference>
<dbReference type="GO" id="GO:1990904">
    <property type="term" value="C:ribonucleoprotein complex"/>
    <property type="evidence" value="ECO:0007669"/>
    <property type="project" value="UniProtKB-KW"/>
</dbReference>
<dbReference type="AlphaFoldDB" id="R7QP82"/>
<accession>R7QP82</accession>
<dbReference type="OrthoDB" id="338850at2759"/>
<dbReference type="KEGG" id="ccp:CHC_T00010313001"/>
<evidence type="ECO:0000256" key="2">
    <source>
        <dbReference type="ARBA" id="ARBA00022980"/>
    </source>
</evidence>
<gene>
    <name evidence="5" type="ORF">CHC_T00010313001</name>
</gene>
<dbReference type="EMBL" id="HG002154">
    <property type="protein sequence ID" value="CDF40307.1"/>
    <property type="molecule type" value="Genomic_DNA"/>
</dbReference>
<dbReference type="Pfam" id="PF01778">
    <property type="entry name" value="Ribosomal_L28e"/>
    <property type="match status" value="1"/>
</dbReference>
<dbReference type="GO" id="GO:0003735">
    <property type="term" value="F:structural constituent of ribosome"/>
    <property type="evidence" value="ECO:0007669"/>
    <property type="project" value="InterPro"/>
</dbReference>
<protein>
    <recommendedName>
        <fullName evidence="4">Ribosomal eL28/Mak16 domain-containing protein</fullName>
    </recommendedName>
</protein>
<dbReference type="Proteomes" id="UP000012073">
    <property type="component" value="Unassembled WGS sequence"/>
</dbReference>
<evidence type="ECO:0000256" key="3">
    <source>
        <dbReference type="ARBA" id="ARBA00023274"/>
    </source>
</evidence>
<dbReference type="GO" id="GO:0005840">
    <property type="term" value="C:ribosome"/>
    <property type="evidence" value="ECO:0007669"/>
    <property type="project" value="UniProtKB-KW"/>
</dbReference>
<evidence type="ECO:0000256" key="1">
    <source>
        <dbReference type="ARBA" id="ARBA00007926"/>
    </source>
</evidence>